<organism evidence="2 3">
    <name type="scientific">Aphanomyces euteiches</name>
    <dbReference type="NCBI Taxonomy" id="100861"/>
    <lineage>
        <taxon>Eukaryota</taxon>
        <taxon>Sar</taxon>
        <taxon>Stramenopiles</taxon>
        <taxon>Oomycota</taxon>
        <taxon>Saprolegniomycetes</taxon>
        <taxon>Saprolegniales</taxon>
        <taxon>Verrucalvaceae</taxon>
        <taxon>Aphanomyces</taxon>
    </lineage>
</organism>
<dbReference type="EMBL" id="VJMJ01000063">
    <property type="protein sequence ID" value="KAF0739676.1"/>
    <property type="molecule type" value="Genomic_DNA"/>
</dbReference>
<evidence type="ECO:0000313" key="3">
    <source>
        <dbReference type="Proteomes" id="UP000481153"/>
    </source>
</evidence>
<keyword evidence="3" id="KW-1185">Reference proteome</keyword>
<dbReference type="Proteomes" id="UP000481153">
    <property type="component" value="Unassembled WGS sequence"/>
</dbReference>
<keyword evidence="1" id="KW-1133">Transmembrane helix</keyword>
<feature type="transmembrane region" description="Helical" evidence="1">
    <location>
        <begin position="139"/>
        <end position="160"/>
    </location>
</feature>
<name>A0A6G0XHH5_9STRA</name>
<dbReference type="VEuPathDB" id="FungiDB:AeMF1_009051"/>
<sequence length="174" mass="19549">MGEHVLHPFNVIEAMYNTIANKSAPDSFTQFNLRCLDNIMASAIATTHQVLLAILGLLSTIAAIYALAADTYLSTSARLDVANVFLRLYQLFFALVLFSTAALGWKQPLKWFAFLESYVGSGLYAIFLGFYTYRMLNDYGLYTAWIHFIVGGLFVVYGLFAREEKAEYTPILPQ</sequence>
<keyword evidence="1" id="KW-0472">Membrane</keyword>
<proteinExistence type="predicted"/>
<feature type="transmembrane region" description="Helical" evidence="1">
    <location>
        <begin position="50"/>
        <end position="68"/>
    </location>
</feature>
<evidence type="ECO:0000313" key="2">
    <source>
        <dbReference type="EMBL" id="KAF0739676.1"/>
    </source>
</evidence>
<comment type="caution">
    <text evidence="2">The sequence shown here is derived from an EMBL/GenBank/DDBJ whole genome shotgun (WGS) entry which is preliminary data.</text>
</comment>
<evidence type="ECO:0000256" key="1">
    <source>
        <dbReference type="SAM" id="Phobius"/>
    </source>
</evidence>
<protein>
    <submittedName>
        <fullName evidence="2">Uncharacterized protein</fullName>
    </submittedName>
</protein>
<feature type="transmembrane region" description="Helical" evidence="1">
    <location>
        <begin position="112"/>
        <end position="133"/>
    </location>
</feature>
<keyword evidence="1" id="KW-0812">Transmembrane</keyword>
<accession>A0A6G0XHH5</accession>
<gene>
    <name evidence="2" type="ORF">Ae201684_004846</name>
</gene>
<feature type="transmembrane region" description="Helical" evidence="1">
    <location>
        <begin position="88"/>
        <end position="105"/>
    </location>
</feature>
<dbReference type="AlphaFoldDB" id="A0A6G0XHH5"/>
<reference evidence="2 3" key="1">
    <citation type="submission" date="2019-07" db="EMBL/GenBank/DDBJ databases">
        <title>Genomics analysis of Aphanomyces spp. identifies a new class of oomycete effector associated with host adaptation.</title>
        <authorList>
            <person name="Gaulin E."/>
        </authorList>
    </citation>
    <scope>NUCLEOTIDE SEQUENCE [LARGE SCALE GENOMIC DNA]</scope>
    <source>
        <strain evidence="2 3">ATCC 201684</strain>
    </source>
</reference>